<organism evidence="5 6">
    <name type="scientific">Paraglaciecola mesophila</name>
    <dbReference type="NCBI Taxonomy" id="197222"/>
    <lineage>
        <taxon>Bacteria</taxon>
        <taxon>Pseudomonadati</taxon>
        <taxon>Pseudomonadota</taxon>
        <taxon>Gammaproteobacteria</taxon>
        <taxon>Alteromonadales</taxon>
        <taxon>Alteromonadaceae</taxon>
        <taxon>Paraglaciecola</taxon>
    </lineage>
</organism>
<sequence length="334" mass="36603">MSSVFFGEVMLRLTPAMPQQQLIVAKNLSVDFAGAETNVASSLARLGHQCHFVSKLPENPLAQHALASLHQYGIRTKHVIRGGQRIGSYFIELGSSIRPSKVVYDRAYSSIAQISENEFDWAEIFANKQHFHLSGILPALSEQCATESIKAVQVARKMGLSVSFDLNYRRSLWADSSLARDYFSQILAHSTLAFGNAGVMQDVFDFTPKSTDNIAAAKDIGLFLHEHFAVDAAITQRNHHSANQNTLRGFYLSGETVIASNDITVDILDRLGTGDAFAAGILHGLFQGWSKDKTVQFANAAFALGHTCYGDQNWLSEAEIMSVAQGNISGHIIR</sequence>
<dbReference type="GO" id="GO:0008673">
    <property type="term" value="F:2-dehydro-3-deoxygluconokinase activity"/>
    <property type="evidence" value="ECO:0007669"/>
    <property type="project" value="UniProtKB-EC"/>
</dbReference>
<dbReference type="Gene3D" id="3.40.1190.20">
    <property type="match status" value="1"/>
</dbReference>
<dbReference type="InterPro" id="IPR011611">
    <property type="entry name" value="PfkB_dom"/>
</dbReference>
<dbReference type="OrthoDB" id="9795789at2"/>
<dbReference type="EC" id="2.7.1.45" evidence="5"/>
<evidence type="ECO:0000313" key="6">
    <source>
        <dbReference type="Proteomes" id="UP000464524"/>
    </source>
</evidence>
<dbReference type="InterPro" id="IPR029056">
    <property type="entry name" value="Ribokinase-like"/>
</dbReference>
<gene>
    <name evidence="5" type="ORF">FX988_04224</name>
</gene>
<evidence type="ECO:0000256" key="3">
    <source>
        <dbReference type="ARBA" id="ARBA00022777"/>
    </source>
</evidence>
<dbReference type="PANTHER" id="PTHR43320:SF2">
    <property type="entry name" value="2-DEHYDRO-3-DEOXYGLUCONOKINASE_2-DEHYDRO-3-DEOXYGALACTONOKINASE"/>
    <property type="match status" value="1"/>
</dbReference>
<accession>A0A857JQ13</accession>
<dbReference type="Pfam" id="PF00294">
    <property type="entry name" value="PfkB"/>
    <property type="match status" value="1"/>
</dbReference>
<dbReference type="InterPro" id="IPR052700">
    <property type="entry name" value="Carb_kinase_PfkB-like"/>
</dbReference>
<proteinExistence type="inferred from homology"/>
<protein>
    <submittedName>
        <fullName evidence="5">2-dehydro-3-deoxygluconokinase</fullName>
        <ecNumber evidence="5">2.7.1.45</ecNumber>
    </submittedName>
</protein>
<dbReference type="PANTHER" id="PTHR43320">
    <property type="entry name" value="SUGAR KINASE"/>
    <property type="match status" value="1"/>
</dbReference>
<keyword evidence="2 5" id="KW-0808">Transferase</keyword>
<keyword evidence="3 5" id="KW-0418">Kinase</keyword>
<evidence type="ECO:0000256" key="2">
    <source>
        <dbReference type="ARBA" id="ARBA00022679"/>
    </source>
</evidence>
<evidence type="ECO:0000256" key="1">
    <source>
        <dbReference type="ARBA" id="ARBA00010688"/>
    </source>
</evidence>
<dbReference type="Proteomes" id="UP000464524">
    <property type="component" value="Chromosome"/>
</dbReference>
<comment type="similarity">
    <text evidence="1">Belongs to the carbohydrate kinase PfkB family.</text>
</comment>
<dbReference type="SUPFAM" id="SSF53613">
    <property type="entry name" value="Ribokinase-like"/>
    <property type="match status" value="1"/>
</dbReference>
<feature type="domain" description="Carbohydrate kinase PfkB" evidence="4">
    <location>
        <begin position="4"/>
        <end position="313"/>
    </location>
</feature>
<evidence type="ECO:0000313" key="5">
    <source>
        <dbReference type="EMBL" id="QHJ13943.1"/>
    </source>
</evidence>
<keyword evidence="6" id="KW-1185">Reference proteome</keyword>
<dbReference type="KEGG" id="pmes:FX988_04224"/>
<reference evidence="5 6" key="1">
    <citation type="submission" date="2019-12" db="EMBL/GenBank/DDBJ databases">
        <title>Genome sequencing and assembly of endphytes of Porphyra tenera.</title>
        <authorList>
            <person name="Park J.M."/>
            <person name="Shin R."/>
            <person name="Jo S.H."/>
        </authorList>
    </citation>
    <scope>NUCLEOTIDE SEQUENCE [LARGE SCALE GENOMIC DNA]</scope>
    <source>
        <strain evidence="5 6">GPM4</strain>
    </source>
</reference>
<name>A0A857JQ13_9ALTE</name>
<evidence type="ECO:0000259" key="4">
    <source>
        <dbReference type="Pfam" id="PF00294"/>
    </source>
</evidence>
<dbReference type="RefSeq" id="WP_160181989.1">
    <property type="nucleotide sequence ID" value="NZ_CP047656.1"/>
</dbReference>
<dbReference type="CDD" id="cd01166">
    <property type="entry name" value="KdgK"/>
    <property type="match status" value="1"/>
</dbReference>
<dbReference type="EMBL" id="CP047656">
    <property type="protein sequence ID" value="QHJ13943.1"/>
    <property type="molecule type" value="Genomic_DNA"/>
</dbReference>
<dbReference type="AlphaFoldDB" id="A0A857JQ13"/>